<evidence type="ECO:0000259" key="1">
    <source>
        <dbReference type="Pfam" id="PF01966"/>
    </source>
</evidence>
<dbReference type="SUPFAM" id="SSF109604">
    <property type="entry name" value="HD-domain/PDEase-like"/>
    <property type="match status" value="1"/>
</dbReference>
<organism evidence="2 3">
    <name type="scientific">Aliikangiella coralliicola</name>
    <dbReference type="NCBI Taxonomy" id="2592383"/>
    <lineage>
        <taxon>Bacteria</taxon>
        <taxon>Pseudomonadati</taxon>
        <taxon>Pseudomonadota</taxon>
        <taxon>Gammaproteobacteria</taxon>
        <taxon>Oceanospirillales</taxon>
        <taxon>Pleioneaceae</taxon>
        <taxon>Aliikangiella</taxon>
    </lineage>
</organism>
<dbReference type="CDD" id="cd00077">
    <property type="entry name" value="HDc"/>
    <property type="match status" value="1"/>
</dbReference>
<accession>A0A545TV68</accession>
<evidence type="ECO:0000313" key="2">
    <source>
        <dbReference type="EMBL" id="TQV81107.1"/>
    </source>
</evidence>
<evidence type="ECO:0000313" key="3">
    <source>
        <dbReference type="Proteomes" id="UP000315439"/>
    </source>
</evidence>
<dbReference type="Pfam" id="PF01966">
    <property type="entry name" value="HD"/>
    <property type="match status" value="1"/>
</dbReference>
<dbReference type="InterPro" id="IPR006674">
    <property type="entry name" value="HD_domain"/>
</dbReference>
<reference evidence="2 3" key="1">
    <citation type="submission" date="2019-07" db="EMBL/GenBank/DDBJ databases">
        <title>Draft genome for Aliikangiella sp. M105.</title>
        <authorList>
            <person name="Wang G."/>
        </authorList>
    </citation>
    <scope>NUCLEOTIDE SEQUENCE [LARGE SCALE GENOMIC DNA]</scope>
    <source>
        <strain evidence="2 3">M105</strain>
    </source>
</reference>
<gene>
    <name evidence="2" type="ORF">FLL46_26005</name>
</gene>
<dbReference type="InterPro" id="IPR003607">
    <property type="entry name" value="HD/PDEase_dom"/>
</dbReference>
<dbReference type="EMBL" id="VIKS01000017">
    <property type="protein sequence ID" value="TQV81107.1"/>
    <property type="molecule type" value="Genomic_DNA"/>
</dbReference>
<dbReference type="NCBIfam" id="TIGR00277">
    <property type="entry name" value="HDIG"/>
    <property type="match status" value="1"/>
</dbReference>
<dbReference type="Gene3D" id="1.10.3210.10">
    <property type="entry name" value="Hypothetical protein af1432"/>
    <property type="match status" value="1"/>
</dbReference>
<proteinExistence type="predicted"/>
<dbReference type="OrthoDB" id="9805698at2"/>
<comment type="caution">
    <text evidence="2">The sequence shown here is derived from an EMBL/GenBank/DDBJ whole genome shotgun (WGS) entry which is preliminary data.</text>
</comment>
<name>A0A545TV68_9GAMM</name>
<dbReference type="Proteomes" id="UP000315439">
    <property type="component" value="Unassembled WGS sequence"/>
</dbReference>
<feature type="domain" description="HD" evidence="1">
    <location>
        <begin position="129"/>
        <end position="200"/>
    </location>
</feature>
<dbReference type="AlphaFoldDB" id="A0A545TV68"/>
<dbReference type="InterPro" id="IPR006675">
    <property type="entry name" value="HDIG_dom"/>
</dbReference>
<keyword evidence="3" id="KW-1185">Reference proteome</keyword>
<sequence>MLSVTKLTVGQTECILKNIKSKIESKPGRQLYRIERALSLKPFQKERFQRKCFQREHLQSHSFQNQSFQNESRQEYFSFETQADNLLADFNDAGNKAIIYEQREYLLELLLSLDGIIQSPEYHPESDALYHTLQVFELAYQNSADPELWLAALFHDVGKSVDSKNHAQIGAEMVAGLFPERVVWLIEHHLDLMISPGKTRQRLANTQRLTDLTQLRNWDLAGRSPTAIVRLPDEALDITLSVLSHSI</sequence>
<protein>
    <submittedName>
        <fullName evidence="2">HD domain-containing protein</fullName>
    </submittedName>
</protein>